<protein>
    <submittedName>
        <fullName evidence="1">DUF2064 domain-containing protein</fullName>
    </submittedName>
</protein>
<dbReference type="Pfam" id="PF09837">
    <property type="entry name" value="DUF2064"/>
    <property type="match status" value="1"/>
</dbReference>
<organism evidence="1 2">
    <name type="scientific">Streptacidiphilus cavernicola</name>
    <dbReference type="NCBI Taxonomy" id="3342716"/>
    <lineage>
        <taxon>Bacteria</taxon>
        <taxon>Bacillati</taxon>
        <taxon>Actinomycetota</taxon>
        <taxon>Actinomycetes</taxon>
        <taxon>Kitasatosporales</taxon>
        <taxon>Streptomycetaceae</taxon>
        <taxon>Streptacidiphilus</taxon>
    </lineage>
</organism>
<sequence>MRAILAARLPTLLVIAKSPEPGRVKTRLSPACTPELAAGLAQAALADTFAALARVPAARRVLVLEGPTGPWIPSGWEVVPQSGGGLDVRLADAFGAVSDPDGGPALLVGMDTPQLRAQVLAEALSQGSRAGADAWFGPAADGGFWAFGLARPDAELARRLLLGVPMSCSSTGVALQDRLAQAGLRVATLPVLNDVDTVADAAEVAALAPGSHFARTWHTVTAGAVSAVSAGTVPPAAQGAAG</sequence>
<dbReference type="PANTHER" id="PTHR36529:SF1">
    <property type="entry name" value="GLYCOSYLTRANSFERASE"/>
    <property type="match status" value="1"/>
</dbReference>
<proteinExistence type="predicted"/>
<dbReference type="InterPro" id="IPR018641">
    <property type="entry name" value="Trfase_1_rSAM/seldom-assoc"/>
</dbReference>
<reference evidence="1 2" key="1">
    <citation type="submission" date="2024-09" db="EMBL/GenBank/DDBJ databases">
        <authorList>
            <person name="Lee S.D."/>
        </authorList>
    </citation>
    <scope>NUCLEOTIDE SEQUENCE [LARGE SCALE GENOMIC DNA]</scope>
    <source>
        <strain evidence="1 2">N1-5</strain>
    </source>
</reference>
<keyword evidence="2" id="KW-1185">Reference proteome</keyword>
<dbReference type="InterPro" id="IPR029044">
    <property type="entry name" value="Nucleotide-diphossugar_trans"/>
</dbReference>
<dbReference type="PANTHER" id="PTHR36529">
    <property type="entry name" value="SLL1095 PROTEIN"/>
    <property type="match status" value="1"/>
</dbReference>
<dbReference type="SUPFAM" id="SSF53448">
    <property type="entry name" value="Nucleotide-diphospho-sugar transferases"/>
    <property type="match status" value="1"/>
</dbReference>
<comment type="caution">
    <text evidence="1">The sequence shown here is derived from an EMBL/GenBank/DDBJ whole genome shotgun (WGS) entry which is preliminary data.</text>
</comment>
<evidence type="ECO:0000313" key="2">
    <source>
        <dbReference type="Proteomes" id="UP001592528"/>
    </source>
</evidence>
<dbReference type="RefSeq" id="WP_232242220.1">
    <property type="nucleotide sequence ID" value="NZ_JBHEZZ010000005.1"/>
</dbReference>
<dbReference type="EMBL" id="JBHEZZ010000005">
    <property type="protein sequence ID" value="MFC1401886.1"/>
    <property type="molecule type" value="Genomic_DNA"/>
</dbReference>
<name>A0ABV6UKE8_9ACTN</name>
<accession>A0ABV6UKE8</accession>
<evidence type="ECO:0000313" key="1">
    <source>
        <dbReference type="EMBL" id="MFC1401886.1"/>
    </source>
</evidence>
<gene>
    <name evidence="1" type="ORF">ACEZDJ_11375</name>
</gene>
<dbReference type="Gene3D" id="3.90.550.10">
    <property type="entry name" value="Spore Coat Polysaccharide Biosynthesis Protein SpsA, Chain A"/>
    <property type="match status" value="1"/>
</dbReference>
<dbReference type="Proteomes" id="UP001592528">
    <property type="component" value="Unassembled WGS sequence"/>
</dbReference>